<reference evidence="13 14" key="1">
    <citation type="submission" date="2013-11" db="EMBL/GenBank/DDBJ databases">
        <title>Opisthorchis viverrini - life in the bile duct.</title>
        <authorList>
            <person name="Young N.D."/>
            <person name="Nagarajan N."/>
            <person name="Lin S.J."/>
            <person name="Korhonen P.K."/>
            <person name="Jex A.R."/>
            <person name="Hall R.S."/>
            <person name="Safavi-Hemami H."/>
            <person name="Kaewkong W."/>
            <person name="Bertrand D."/>
            <person name="Gao S."/>
            <person name="Seet Q."/>
            <person name="Wongkham S."/>
            <person name="Teh B.T."/>
            <person name="Wongkham C."/>
            <person name="Intapan P.M."/>
            <person name="Maleewong W."/>
            <person name="Yang X."/>
            <person name="Hu M."/>
            <person name="Wang Z."/>
            <person name="Hofmann A."/>
            <person name="Sternberg P.W."/>
            <person name="Tan P."/>
            <person name="Wang J."/>
            <person name="Gasser R.B."/>
        </authorList>
    </citation>
    <scope>NUCLEOTIDE SEQUENCE [LARGE SCALE GENOMIC DNA]</scope>
</reference>
<dbReference type="GeneID" id="20325827"/>
<evidence type="ECO:0000313" key="14">
    <source>
        <dbReference type="Proteomes" id="UP000054324"/>
    </source>
</evidence>
<dbReference type="PANTHER" id="PTHR11956">
    <property type="entry name" value="ARGINYL-TRNA SYNTHETASE"/>
    <property type="match status" value="1"/>
</dbReference>
<proteinExistence type="inferred from homology"/>
<dbReference type="SUPFAM" id="SSF52374">
    <property type="entry name" value="Nucleotidylyl transferase"/>
    <property type="match status" value="1"/>
</dbReference>
<accession>A0A074Z294</accession>
<protein>
    <recommendedName>
        <fullName evidence="8">Probable arginine--tRNA ligase, mitochondrial</fullName>
        <ecNumber evidence="2">6.1.1.19</ecNumber>
    </recommendedName>
</protein>
<evidence type="ECO:0000256" key="11">
    <source>
        <dbReference type="RuleBase" id="RU363038"/>
    </source>
</evidence>
<dbReference type="GO" id="GO:0004814">
    <property type="term" value="F:arginine-tRNA ligase activity"/>
    <property type="evidence" value="ECO:0007669"/>
    <property type="project" value="UniProtKB-EC"/>
</dbReference>
<dbReference type="STRING" id="6198.A0A074Z294"/>
<dbReference type="Pfam" id="PF00750">
    <property type="entry name" value="tRNA-synt_1d"/>
    <property type="match status" value="1"/>
</dbReference>
<dbReference type="GO" id="GO:0032543">
    <property type="term" value="P:mitochondrial translation"/>
    <property type="evidence" value="ECO:0007669"/>
    <property type="project" value="TreeGrafter"/>
</dbReference>
<evidence type="ECO:0000256" key="8">
    <source>
        <dbReference type="ARBA" id="ARBA00039495"/>
    </source>
</evidence>
<dbReference type="Proteomes" id="UP000054324">
    <property type="component" value="Unassembled WGS sequence"/>
</dbReference>
<dbReference type="AlphaFoldDB" id="A0A074Z294"/>
<dbReference type="GO" id="GO:0006420">
    <property type="term" value="P:arginyl-tRNA aminoacylation"/>
    <property type="evidence" value="ECO:0007669"/>
    <property type="project" value="InterPro"/>
</dbReference>
<evidence type="ECO:0000256" key="1">
    <source>
        <dbReference type="ARBA" id="ARBA00005594"/>
    </source>
</evidence>
<evidence type="ECO:0000256" key="10">
    <source>
        <dbReference type="ARBA" id="ARBA00049595"/>
    </source>
</evidence>
<dbReference type="RefSeq" id="XP_009176634.1">
    <property type="nucleotide sequence ID" value="XM_009178370.1"/>
</dbReference>
<evidence type="ECO:0000313" key="13">
    <source>
        <dbReference type="EMBL" id="KER19622.1"/>
    </source>
</evidence>
<keyword evidence="14" id="KW-1185">Reference proteome</keyword>
<dbReference type="Pfam" id="PF05746">
    <property type="entry name" value="DALR_1"/>
    <property type="match status" value="1"/>
</dbReference>
<keyword evidence="5 11" id="KW-0067">ATP-binding</keyword>
<dbReference type="Gene3D" id="3.40.50.620">
    <property type="entry name" value="HUPs"/>
    <property type="match status" value="2"/>
</dbReference>
<dbReference type="GO" id="GO:0005524">
    <property type="term" value="F:ATP binding"/>
    <property type="evidence" value="ECO:0007669"/>
    <property type="project" value="UniProtKB-KW"/>
</dbReference>
<dbReference type="InterPro" id="IPR035684">
    <property type="entry name" value="ArgRS_core"/>
</dbReference>
<evidence type="ECO:0000256" key="5">
    <source>
        <dbReference type="ARBA" id="ARBA00022840"/>
    </source>
</evidence>
<evidence type="ECO:0000256" key="4">
    <source>
        <dbReference type="ARBA" id="ARBA00022741"/>
    </source>
</evidence>
<dbReference type="InterPro" id="IPR008909">
    <property type="entry name" value="DALR_anticod-bd"/>
</dbReference>
<organism evidence="13 14">
    <name type="scientific">Opisthorchis viverrini</name>
    <name type="common">Southeast Asian liver fluke</name>
    <dbReference type="NCBI Taxonomy" id="6198"/>
    <lineage>
        <taxon>Eukaryota</taxon>
        <taxon>Metazoa</taxon>
        <taxon>Spiralia</taxon>
        <taxon>Lophotrochozoa</taxon>
        <taxon>Platyhelminthes</taxon>
        <taxon>Trematoda</taxon>
        <taxon>Digenea</taxon>
        <taxon>Opisthorchiida</taxon>
        <taxon>Opisthorchiata</taxon>
        <taxon>Opisthorchiidae</taxon>
        <taxon>Opisthorchis</taxon>
    </lineage>
</organism>
<dbReference type="InterPro" id="IPR014729">
    <property type="entry name" value="Rossmann-like_a/b/a_fold"/>
</dbReference>
<keyword evidence="6 11" id="KW-0648">Protein biosynthesis</keyword>
<evidence type="ECO:0000256" key="9">
    <source>
        <dbReference type="ARBA" id="ARBA00049339"/>
    </source>
</evidence>
<dbReference type="Gene3D" id="1.10.730.10">
    <property type="entry name" value="Isoleucyl-tRNA Synthetase, Domain 1"/>
    <property type="match status" value="1"/>
</dbReference>
<gene>
    <name evidence="13" type="ORF">T265_11659</name>
</gene>
<evidence type="ECO:0000256" key="6">
    <source>
        <dbReference type="ARBA" id="ARBA00022917"/>
    </source>
</evidence>
<comment type="function">
    <text evidence="10">Catalyzes the attachment of arginine to tRNA(Arg) in a two-step reaction: arginine is first activated by ATP to form Arg-AMP and then transferred to the acceptor end of tRNA(Arg).</text>
</comment>
<keyword evidence="4 11" id="KW-0547">Nucleotide-binding</keyword>
<evidence type="ECO:0000256" key="3">
    <source>
        <dbReference type="ARBA" id="ARBA00022598"/>
    </source>
</evidence>
<dbReference type="EMBL" id="KL597166">
    <property type="protein sequence ID" value="KER19622.1"/>
    <property type="molecule type" value="Genomic_DNA"/>
</dbReference>
<dbReference type="KEGG" id="ovi:T265_11659"/>
<evidence type="ECO:0000259" key="12">
    <source>
        <dbReference type="SMART" id="SM00836"/>
    </source>
</evidence>
<keyword evidence="3 11" id="KW-0436">Ligase</keyword>
<keyword evidence="7 11" id="KW-0030">Aminoacyl-tRNA synthetase</keyword>
<sequence length="386" mass="43550">MNSEAAQLGSEQLNGVDSEGTAFNRDLWSRFRLLTMEHLKQTYKRMNVEFSAYEYESDYVDSALRIAQGLVDSGLAIVDRDLAAAISRHERYQFDRIHYVVEDGQRLHFKQLQHILSRMGYSWAQKSSDLDEHDWAPADLHIPFGRIQGVSTRRGEGLFLSDILNNARQTVLKRMDYSPTTRISKTDSIDGVADQLGTTCLVIEMLRKSRQKPIYLESFLGYSVVSDTNADSTPNNDNSDLSGLGLQYCHARLCSLEERALKAGLVHSSRSLTSSGTESDLLHRLNNLPEPPNETTLNDPLFVLLLNHLSNFPDEFHSAYSNYEASVIVSYANRLTSHINAAWKGLPVLICTRESDRLLRMAIFIAARNILATCLRLLGIRPLRAI</sequence>
<dbReference type="OrthoDB" id="68056at2759"/>
<dbReference type="SUPFAM" id="SSF47323">
    <property type="entry name" value="Anticodon-binding domain of a subclass of class I aminoacyl-tRNA synthetases"/>
    <property type="match status" value="1"/>
</dbReference>
<comment type="similarity">
    <text evidence="1 11">Belongs to the class-I aminoacyl-tRNA synthetase family.</text>
</comment>
<evidence type="ECO:0000256" key="7">
    <source>
        <dbReference type="ARBA" id="ARBA00023146"/>
    </source>
</evidence>
<feature type="domain" description="DALR anticodon binding" evidence="12">
    <location>
        <begin position="246"/>
        <end position="386"/>
    </location>
</feature>
<dbReference type="InterPro" id="IPR001278">
    <property type="entry name" value="Arg-tRNA-ligase"/>
</dbReference>
<dbReference type="GO" id="GO:0005739">
    <property type="term" value="C:mitochondrion"/>
    <property type="evidence" value="ECO:0007669"/>
    <property type="project" value="TreeGrafter"/>
</dbReference>
<comment type="catalytic activity">
    <reaction evidence="9">
        <text>tRNA(Arg) + L-arginine + ATP = L-arginyl-tRNA(Arg) + AMP + diphosphate</text>
        <dbReference type="Rhea" id="RHEA:20301"/>
        <dbReference type="Rhea" id="RHEA-COMP:9658"/>
        <dbReference type="Rhea" id="RHEA-COMP:9673"/>
        <dbReference type="ChEBI" id="CHEBI:30616"/>
        <dbReference type="ChEBI" id="CHEBI:32682"/>
        <dbReference type="ChEBI" id="CHEBI:33019"/>
        <dbReference type="ChEBI" id="CHEBI:78442"/>
        <dbReference type="ChEBI" id="CHEBI:78513"/>
        <dbReference type="ChEBI" id="CHEBI:456215"/>
        <dbReference type="EC" id="6.1.1.19"/>
    </reaction>
</comment>
<name>A0A074Z294_OPIVI</name>
<dbReference type="SMART" id="SM00836">
    <property type="entry name" value="DALR_1"/>
    <property type="match status" value="1"/>
</dbReference>
<evidence type="ECO:0000256" key="2">
    <source>
        <dbReference type="ARBA" id="ARBA00012837"/>
    </source>
</evidence>
<dbReference type="EC" id="6.1.1.19" evidence="2"/>
<dbReference type="PANTHER" id="PTHR11956:SF11">
    <property type="entry name" value="ARGININE--TRNA LIGASE, MITOCHONDRIAL-RELATED"/>
    <property type="match status" value="1"/>
</dbReference>
<dbReference type="InterPro" id="IPR009080">
    <property type="entry name" value="tRNAsynth_Ia_anticodon-bd"/>
</dbReference>
<dbReference type="CTD" id="20325827"/>